<dbReference type="GO" id="GO:0022857">
    <property type="term" value="F:transmembrane transporter activity"/>
    <property type="evidence" value="ECO:0007669"/>
    <property type="project" value="InterPro"/>
</dbReference>
<feature type="transmembrane region" description="Helical" evidence="7">
    <location>
        <begin position="254"/>
        <end position="274"/>
    </location>
</feature>
<dbReference type="CDD" id="cd17328">
    <property type="entry name" value="MFS_spinster_like"/>
    <property type="match status" value="1"/>
</dbReference>
<evidence type="ECO:0000256" key="4">
    <source>
        <dbReference type="ARBA" id="ARBA00022989"/>
    </source>
</evidence>
<feature type="transmembrane region" description="Helical" evidence="7">
    <location>
        <begin position="286"/>
        <end position="306"/>
    </location>
</feature>
<feature type="transmembrane region" description="Helical" evidence="7">
    <location>
        <begin position="383"/>
        <end position="404"/>
    </location>
</feature>
<gene>
    <name evidence="9" type="ORF">GP2143_09010</name>
</gene>
<feature type="transmembrane region" description="Helical" evidence="7">
    <location>
        <begin position="416"/>
        <end position="436"/>
    </location>
</feature>
<dbReference type="PANTHER" id="PTHR23505">
    <property type="entry name" value="SPINSTER"/>
    <property type="match status" value="1"/>
</dbReference>
<evidence type="ECO:0000256" key="2">
    <source>
        <dbReference type="ARBA" id="ARBA00022448"/>
    </source>
</evidence>
<feature type="transmembrane region" description="Helical" evidence="7">
    <location>
        <begin position="168"/>
        <end position="189"/>
    </location>
</feature>
<dbReference type="STRING" id="247633.GP2143_09010"/>
<dbReference type="SUPFAM" id="SSF103473">
    <property type="entry name" value="MFS general substrate transporter"/>
    <property type="match status" value="1"/>
</dbReference>
<feature type="transmembrane region" description="Helical" evidence="7">
    <location>
        <begin position="37"/>
        <end position="55"/>
    </location>
</feature>
<evidence type="ECO:0000256" key="7">
    <source>
        <dbReference type="SAM" id="Phobius"/>
    </source>
</evidence>
<evidence type="ECO:0000256" key="6">
    <source>
        <dbReference type="SAM" id="MobiDB-lite"/>
    </source>
</evidence>
<dbReference type="eggNOG" id="COG2271">
    <property type="taxonomic scope" value="Bacteria"/>
</dbReference>
<keyword evidence="2" id="KW-0813">Transport</keyword>
<dbReference type="Gene3D" id="1.20.1250.20">
    <property type="entry name" value="MFS general substrate transporter like domains"/>
    <property type="match status" value="2"/>
</dbReference>
<dbReference type="Proteomes" id="UP000004931">
    <property type="component" value="Unassembled WGS sequence"/>
</dbReference>
<evidence type="ECO:0000256" key="3">
    <source>
        <dbReference type="ARBA" id="ARBA00022692"/>
    </source>
</evidence>
<accession>A0YFB8</accession>
<organism evidence="9 10">
    <name type="scientific">marine gamma proteobacterium HTCC2143</name>
    <dbReference type="NCBI Taxonomy" id="247633"/>
    <lineage>
        <taxon>Bacteria</taxon>
        <taxon>Pseudomonadati</taxon>
        <taxon>Pseudomonadota</taxon>
        <taxon>Gammaproteobacteria</taxon>
        <taxon>Cellvibrionales</taxon>
        <taxon>Spongiibacteraceae</taxon>
        <taxon>BD1-7 clade</taxon>
    </lineage>
</organism>
<reference evidence="9 10" key="1">
    <citation type="journal article" date="2010" name="J. Bacteriol.">
        <title>Genome sequence of the oligotrophic marine Gammaproteobacterium HTCC2143, isolated from the Oregon Coast.</title>
        <authorList>
            <person name="Oh H.M."/>
            <person name="Kang I."/>
            <person name="Ferriera S."/>
            <person name="Giovannoni S.J."/>
            <person name="Cho J.C."/>
        </authorList>
    </citation>
    <scope>NUCLEOTIDE SEQUENCE [LARGE SCALE GENOMIC DNA]</scope>
    <source>
        <strain evidence="9 10">HTCC2143</strain>
    </source>
</reference>
<dbReference type="InterPro" id="IPR044770">
    <property type="entry name" value="MFS_spinster-like"/>
</dbReference>
<evidence type="ECO:0000256" key="5">
    <source>
        <dbReference type="ARBA" id="ARBA00023136"/>
    </source>
</evidence>
<feature type="compositionally biased region" description="Basic and acidic residues" evidence="6">
    <location>
        <begin position="21"/>
        <end position="30"/>
    </location>
</feature>
<protein>
    <submittedName>
        <fullName evidence="9">Major facilitator superfamily transporter</fullName>
    </submittedName>
</protein>
<name>A0YFB8_9GAMM</name>
<evidence type="ECO:0000256" key="1">
    <source>
        <dbReference type="ARBA" id="ARBA00004141"/>
    </source>
</evidence>
<feature type="compositionally biased region" description="Polar residues" evidence="6">
    <location>
        <begin position="9"/>
        <end position="20"/>
    </location>
</feature>
<feature type="transmembrane region" description="Helical" evidence="7">
    <location>
        <begin position="195"/>
        <end position="217"/>
    </location>
</feature>
<evidence type="ECO:0000313" key="9">
    <source>
        <dbReference type="EMBL" id="EAW30332.1"/>
    </source>
</evidence>
<dbReference type="InterPro" id="IPR020846">
    <property type="entry name" value="MFS_dom"/>
</dbReference>
<evidence type="ECO:0000313" key="10">
    <source>
        <dbReference type="Proteomes" id="UP000004931"/>
    </source>
</evidence>
<dbReference type="OrthoDB" id="6057322at2"/>
<proteinExistence type="predicted"/>
<feature type="transmembrane region" description="Helical" evidence="7">
    <location>
        <begin position="318"/>
        <end position="337"/>
    </location>
</feature>
<keyword evidence="5 7" id="KW-0472">Membrane</keyword>
<evidence type="ECO:0000259" key="8">
    <source>
        <dbReference type="PROSITE" id="PS50850"/>
    </source>
</evidence>
<feature type="region of interest" description="Disordered" evidence="6">
    <location>
        <begin position="1"/>
        <end position="30"/>
    </location>
</feature>
<dbReference type="EMBL" id="AAVT01000008">
    <property type="protein sequence ID" value="EAW30332.1"/>
    <property type="molecule type" value="Genomic_DNA"/>
</dbReference>
<keyword evidence="3 7" id="KW-0812">Transmembrane</keyword>
<comment type="caution">
    <text evidence="9">The sequence shown here is derived from an EMBL/GenBank/DDBJ whole genome shotgun (WGS) entry which is preliminary data.</text>
</comment>
<sequence>MPSDLVPSNPASLTTPGTLKSSDHHEAEDPGRYSENWYRWYVLFMLTGLYTFNFVDRQLLVILQEPIKADMGLTDTQLGLLSGFAFAVIYVVVGIPIARFADKGNRRNIVTVALVVWSGMTAISGFAQNYLQLLLARIGVAVGEAGGSPPSHSIISDIFKKEERATALSVYSTGINFGSLIGLLAGGWIAQYMDWRYAFFAVGIPGIFYAIVLRLTVREPPRGFAEKITASKDGPSVWEVAKVLLSRPTFRHMALASGLHAFIGYGAANFAPSFYVRVHGMEIGPIGTWLAAAGITGAIGTFLGGYLTDKLMLRDNRWYLWVPAISTIITLPIYMIIYNTGNVYLALTLQFVTALTFSMYLAPNLALAHSLVGLRMRAMSSAVLFFVLNIIGMGIGPVAVGWVSDQLQPTFGNESIRYSLMSIVFIFNIWCVFHYWMAGRTVDEDLALAPP</sequence>
<dbReference type="InterPro" id="IPR036259">
    <property type="entry name" value="MFS_trans_sf"/>
</dbReference>
<dbReference type="PANTHER" id="PTHR23505:SF79">
    <property type="entry name" value="PROTEIN SPINSTER"/>
    <property type="match status" value="1"/>
</dbReference>
<feature type="domain" description="Major facilitator superfamily (MFS) profile" evidence="8">
    <location>
        <begin position="42"/>
        <end position="440"/>
    </location>
</feature>
<dbReference type="InterPro" id="IPR011701">
    <property type="entry name" value="MFS"/>
</dbReference>
<dbReference type="PROSITE" id="PS50850">
    <property type="entry name" value="MFS"/>
    <property type="match status" value="1"/>
</dbReference>
<keyword evidence="4 7" id="KW-1133">Transmembrane helix</keyword>
<dbReference type="GO" id="GO:0016020">
    <property type="term" value="C:membrane"/>
    <property type="evidence" value="ECO:0007669"/>
    <property type="project" value="UniProtKB-SubCell"/>
</dbReference>
<feature type="transmembrane region" description="Helical" evidence="7">
    <location>
        <begin position="109"/>
        <end position="127"/>
    </location>
</feature>
<comment type="subcellular location">
    <subcellularLocation>
        <location evidence="1">Membrane</location>
        <topology evidence="1">Multi-pass membrane protein</topology>
    </subcellularLocation>
</comment>
<feature type="transmembrane region" description="Helical" evidence="7">
    <location>
        <begin position="76"/>
        <end position="97"/>
    </location>
</feature>
<dbReference type="AlphaFoldDB" id="A0YFB8"/>
<keyword evidence="10" id="KW-1185">Reference proteome</keyword>
<dbReference type="Pfam" id="PF07690">
    <property type="entry name" value="MFS_1"/>
    <property type="match status" value="1"/>
</dbReference>